<dbReference type="Proteomes" id="UP001177021">
    <property type="component" value="Unassembled WGS sequence"/>
</dbReference>
<protein>
    <submittedName>
        <fullName evidence="1">Uncharacterized protein</fullName>
    </submittedName>
</protein>
<evidence type="ECO:0000313" key="2">
    <source>
        <dbReference type="Proteomes" id="UP001177021"/>
    </source>
</evidence>
<name>A0ACB0KLN1_TRIPR</name>
<evidence type="ECO:0000313" key="1">
    <source>
        <dbReference type="EMBL" id="CAJ2656864.1"/>
    </source>
</evidence>
<dbReference type="EMBL" id="CASHSV030000311">
    <property type="protein sequence ID" value="CAJ2656864.1"/>
    <property type="molecule type" value="Genomic_DNA"/>
</dbReference>
<gene>
    <name evidence="1" type="ORF">MILVUS5_LOCUS23528</name>
</gene>
<comment type="caution">
    <text evidence="1">The sequence shown here is derived from an EMBL/GenBank/DDBJ whole genome shotgun (WGS) entry which is preliminary data.</text>
</comment>
<keyword evidence="2" id="KW-1185">Reference proteome</keyword>
<proteinExistence type="predicted"/>
<reference evidence="1" key="1">
    <citation type="submission" date="2023-10" db="EMBL/GenBank/DDBJ databases">
        <authorList>
            <person name="Rodriguez Cubillos JULIANA M."/>
            <person name="De Vega J."/>
        </authorList>
    </citation>
    <scope>NUCLEOTIDE SEQUENCE</scope>
</reference>
<accession>A0ACB0KLN1</accession>
<sequence>MVSSPRFRSPRIRPASAIVPVPENSSTAYHKEVYTVLFDPPSFLMVHSIFCHLWKKSKMEKKFSPLPPLLKRLQQLPMNFAITSTMDEDLDSEILEKNNSEFTFDSFSFGNFRSEIVPIKSIKPVKPRFNGCIIKIGEISCFLNNFTPEEHHDSASSFSFPISEIKDELMKFPNASNASSTTNLESVFVVSESVTELNGSFQESMDLVVQNPHRGYFGIAVKNHSISSFAGHLLEGTVLLDLDLVSIQMCSLLHRINNTIFAVETVFDPGGVVKPLPDMITLISFSPSTFCLIMVFVVEFLGEIAVIVFDPGGNRHHSQLKSLTAIFISEEKHTKVRDSKSSLFIIDSELNLASEHNLPSELNLASGTNSDTSLFLIQLHTFASISSVIGFYCSLEFGISSIILEFFGSNYKN</sequence>
<organism evidence="1 2">
    <name type="scientific">Trifolium pratense</name>
    <name type="common">Red clover</name>
    <dbReference type="NCBI Taxonomy" id="57577"/>
    <lineage>
        <taxon>Eukaryota</taxon>
        <taxon>Viridiplantae</taxon>
        <taxon>Streptophyta</taxon>
        <taxon>Embryophyta</taxon>
        <taxon>Tracheophyta</taxon>
        <taxon>Spermatophyta</taxon>
        <taxon>Magnoliopsida</taxon>
        <taxon>eudicotyledons</taxon>
        <taxon>Gunneridae</taxon>
        <taxon>Pentapetalae</taxon>
        <taxon>rosids</taxon>
        <taxon>fabids</taxon>
        <taxon>Fabales</taxon>
        <taxon>Fabaceae</taxon>
        <taxon>Papilionoideae</taxon>
        <taxon>50 kb inversion clade</taxon>
        <taxon>NPAAA clade</taxon>
        <taxon>Hologalegina</taxon>
        <taxon>IRL clade</taxon>
        <taxon>Trifolieae</taxon>
        <taxon>Trifolium</taxon>
    </lineage>
</organism>